<organism evidence="1 2">
    <name type="scientific">Pseudomonas poae</name>
    <dbReference type="NCBI Taxonomy" id="200451"/>
    <lineage>
        <taxon>Bacteria</taxon>
        <taxon>Pseudomonadati</taxon>
        <taxon>Pseudomonadota</taxon>
        <taxon>Gammaproteobacteria</taxon>
        <taxon>Pseudomonadales</taxon>
        <taxon>Pseudomonadaceae</taxon>
        <taxon>Pseudomonas</taxon>
    </lineage>
</organism>
<proteinExistence type="predicted"/>
<dbReference type="RefSeq" id="WP_197626346.1">
    <property type="nucleotide sequence ID" value="NZ_CP063073.1"/>
</dbReference>
<reference evidence="1 2" key="1">
    <citation type="submission" date="2020-10" db="EMBL/GenBank/DDBJ databases">
        <title>High quality whole genome sequence of Pseudomonas poae PMA22.</title>
        <authorList>
            <person name="Hernandez J.G."/>
            <person name="Rodriguez P."/>
            <person name="Cuevas C."/>
            <person name="de la Calle F."/>
            <person name="Galan B."/>
            <person name="Garcia J.L."/>
        </authorList>
    </citation>
    <scope>NUCLEOTIDE SEQUENCE [LARGE SCALE GENOMIC DNA]</scope>
    <source>
        <strain evidence="1 2">PMA22</strain>
    </source>
</reference>
<dbReference type="AlphaFoldDB" id="A0A7M1KE53"/>
<evidence type="ECO:0000313" key="2">
    <source>
        <dbReference type="Proteomes" id="UP000594923"/>
    </source>
</evidence>
<name>A0A7M1KE53_9PSED</name>
<dbReference type="EMBL" id="CP063073">
    <property type="protein sequence ID" value="QOQ74591.1"/>
    <property type="molecule type" value="Genomic_DNA"/>
</dbReference>
<dbReference type="Proteomes" id="UP000594923">
    <property type="component" value="Chromosome"/>
</dbReference>
<evidence type="ECO:0000313" key="1">
    <source>
        <dbReference type="EMBL" id="QOQ74591.1"/>
    </source>
</evidence>
<gene>
    <name evidence="1" type="ORF">IMF22_24430</name>
</gene>
<sequence>MTIAYDLSAINNHAYFFEEAPENIFCKTCGCCIDPSYQPAELKTPNKADIGATYDRRFIASLRFKEYIDSLKLNVDFSLVNEKKQLFLIRPKHVVAYSAQQQENLCGTCHQYFDCVAPLPLFYQETGKPLEHGMFFTSIDFGSGKEKSPSIILGIETALEIKSAIKSLKLRGADISKIISPQN</sequence>
<accession>A0A7M1KE53</accession>
<protein>
    <submittedName>
        <fullName evidence="1">Uncharacterized protein</fullName>
    </submittedName>
</protein>